<protein>
    <submittedName>
        <fullName evidence="3">DUF559 domain-containing protein</fullName>
    </submittedName>
</protein>
<evidence type="ECO:0000259" key="2">
    <source>
        <dbReference type="Pfam" id="PF04480"/>
    </source>
</evidence>
<dbReference type="Pfam" id="PF04480">
    <property type="entry name" value="DUF559"/>
    <property type="match status" value="1"/>
</dbReference>
<dbReference type="RefSeq" id="WP_310521418.1">
    <property type="nucleotide sequence ID" value="NZ_BAABBS010000003.1"/>
</dbReference>
<dbReference type="Gene3D" id="3.40.960.10">
    <property type="entry name" value="VSR Endonuclease"/>
    <property type="match status" value="1"/>
</dbReference>
<proteinExistence type="predicted"/>
<evidence type="ECO:0000313" key="4">
    <source>
        <dbReference type="Proteomes" id="UP001260072"/>
    </source>
</evidence>
<feature type="domain" description="DUF559" evidence="2">
    <location>
        <begin position="180"/>
        <end position="259"/>
    </location>
</feature>
<keyword evidence="4" id="KW-1185">Reference proteome</keyword>
<name>A0ABU1FMW2_9MICO</name>
<organism evidence="3 4">
    <name type="scientific">Agromyces indicus</name>
    <dbReference type="NCBI Taxonomy" id="758919"/>
    <lineage>
        <taxon>Bacteria</taxon>
        <taxon>Bacillati</taxon>
        <taxon>Actinomycetota</taxon>
        <taxon>Actinomycetes</taxon>
        <taxon>Micrococcales</taxon>
        <taxon>Microbacteriaceae</taxon>
        <taxon>Agromyces</taxon>
    </lineage>
</organism>
<dbReference type="EMBL" id="JAVKGS010000004">
    <property type="protein sequence ID" value="MDR5693079.1"/>
    <property type="molecule type" value="Genomic_DNA"/>
</dbReference>
<feature type="region of interest" description="Disordered" evidence="1">
    <location>
        <begin position="270"/>
        <end position="318"/>
    </location>
</feature>
<dbReference type="InterPro" id="IPR007569">
    <property type="entry name" value="DUF559"/>
</dbReference>
<sequence>MARTSDVLRRAGATRRDLDRALRDGRLVRLRTGWVALPGVPAAIATAVAHGGALGCVSRLQLDGLWLLAEHPRVHVAMRPNGRAHTHTSCACVAHWHDVPHRAGRVSLVDALTQALGCLGAEEFFVALESAMRKRLLTARSLATLRARMPVDRRWLVDFARWDADSGLESLLRLRLRRHGIELASQVHVPGVGIVDFVLGDRLILELDGKRNHDGASLRHKDLVRDAVAASHGFDTLRFDYAMLVHEWDLVEAAILAKLDHRLHLRPRPARRRRKVEEISSGAPSGDGAPRDISFGVHDAAAARGGHGADSARRGRTR</sequence>
<dbReference type="Proteomes" id="UP001260072">
    <property type="component" value="Unassembled WGS sequence"/>
</dbReference>
<gene>
    <name evidence="3" type="ORF">RH861_13480</name>
</gene>
<accession>A0ABU1FMW2</accession>
<evidence type="ECO:0000313" key="3">
    <source>
        <dbReference type="EMBL" id="MDR5693079.1"/>
    </source>
</evidence>
<evidence type="ECO:0000256" key="1">
    <source>
        <dbReference type="SAM" id="MobiDB-lite"/>
    </source>
</evidence>
<reference evidence="4" key="1">
    <citation type="submission" date="2023-07" db="EMBL/GenBank/DDBJ databases">
        <title>Description of three actinobacteria isolated from air of manufacturing shop in a pharmaceutical factory.</title>
        <authorList>
            <person name="Zhang D.-F."/>
        </authorList>
    </citation>
    <scope>NUCLEOTIDE SEQUENCE [LARGE SCALE GENOMIC DNA]</scope>
    <source>
        <strain evidence="4">CCTCC AB 2011122</strain>
    </source>
</reference>
<comment type="caution">
    <text evidence="3">The sequence shown here is derived from an EMBL/GenBank/DDBJ whole genome shotgun (WGS) entry which is preliminary data.</text>
</comment>